<protein>
    <submittedName>
        <fullName evidence="1">Uncharacterized protein</fullName>
    </submittedName>
</protein>
<keyword evidence="2" id="KW-1185">Reference proteome</keyword>
<name>A0A392VRE3_9FABA</name>
<reference evidence="1 2" key="1">
    <citation type="journal article" date="2018" name="Front. Plant Sci.">
        <title>Red Clover (Trifolium pratense) and Zigzag Clover (T. medium) - A Picture of Genomic Similarities and Differences.</title>
        <authorList>
            <person name="Dluhosova J."/>
            <person name="Istvanek J."/>
            <person name="Nedelnik J."/>
            <person name="Repkova J."/>
        </authorList>
    </citation>
    <scope>NUCLEOTIDE SEQUENCE [LARGE SCALE GENOMIC DNA]</scope>
    <source>
        <strain evidence="2">cv. 10/8</strain>
        <tissue evidence="1">Leaf</tissue>
    </source>
</reference>
<evidence type="ECO:0000313" key="1">
    <source>
        <dbReference type="EMBL" id="MCI90022.1"/>
    </source>
</evidence>
<dbReference type="EMBL" id="LXQA011232927">
    <property type="protein sequence ID" value="MCI90022.1"/>
    <property type="molecule type" value="Genomic_DNA"/>
</dbReference>
<feature type="non-terminal residue" evidence="1">
    <location>
        <position position="1"/>
    </location>
</feature>
<evidence type="ECO:0000313" key="2">
    <source>
        <dbReference type="Proteomes" id="UP000265520"/>
    </source>
</evidence>
<accession>A0A392VRE3</accession>
<comment type="caution">
    <text evidence="1">The sequence shown here is derived from an EMBL/GenBank/DDBJ whole genome shotgun (WGS) entry which is preliminary data.</text>
</comment>
<organism evidence="1 2">
    <name type="scientific">Trifolium medium</name>
    <dbReference type="NCBI Taxonomy" id="97028"/>
    <lineage>
        <taxon>Eukaryota</taxon>
        <taxon>Viridiplantae</taxon>
        <taxon>Streptophyta</taxon>
        <taxon>Embryophyta</taxon>
        <taxon>Tracheophyta</taxon>
        <taxon>Spermatophyta</taxon>
        <taxon>Magnoliopsida</taxon>
        <taxon>eudicotyledons</taxon>
        <taxon>Gunneridae</taxon>
        <taxon>Pentapetalae</taxon>
        <taxon>rosids</taxon>
        <taxon>fabids</taxon>
        <taxon>Fabales</taxon>
        <taxon>Fabaceae</taxon>
        <taxon>Papilionoideae</taxon>
        <taxon>50 kb inversion clade</taxon>
        <taxon>NPAAA clade</taxon>
        <taxon>Hologalegina</taxon>
        <taxon>IRL clade</taxon>
        <taxon>Trifolieae</taxon>
        <taxon>Trifolium</taxon>
    </lineage>
</organism>
<sequence>TTPSGGVIAAQRRFVGHSPLLINRLDHNEN</sequence>
<proteinExistence type="predicted"/>
<dbReference type="AlphaFoldDB" id="A0A392VRE3"/>
<dbReference type="Proteomes" id="UP000265520">
    <property type="component" value="Unassembled WGS sequence"/>
</dbReference>